<dbReference type="PANTHER" id="PTHR42648:SF21">
    <property type="entry name" value="CYSTEINE-RICH RLK (RECEPTOR-LIKE PROTEIN KINASE) 8"/>
    <property type="match status" value="1"/>
</dbReference>
<evidence type="ECO:0000256" key="3">
    <source>
        <dbReference type="SAM" id="Coils"/>
    </source>
</evidence>
<dbReference type="GO" id="GO:0003676">
    <property type="term" value="F:nucleic acid binding"/>
    <property type="evidence" value="ECO:0007669"/>
    <property type="project" value="InterPro"/>
</dbReference>
<keyword evidence="1" id="KW-0479">Metal-binding</keyword>
<dbReference type="InterPro" id="IPR013103">
    <property type="entry name" value="RVT_2"/>
</dbReference>
<dbReference type="PANTHER" id="PTHR42648">
    <property type="entry name" value="TRANSPOSASE, PUTATIVE-RELATED"/>
    <property type="match status" value="1"/>
</dbReference>
<feature type="coiled-coil region" evidence="3">
    <location>
        <begin position="366"/>
        <end position="421"/>
    </location>
</feature>
<feature type="coiled-coil region" evidence="3">
    <location>
        <begin position="310"/>
        <end position="337"/>
    </location>
</feature>
<dbReference type="GO" id="GO:0016787">
    <property type="term" value="F:hydrolase activity"/>
    <property type="evidence" value="ECO:0007669"/>
    <property type="project" value="UniProtKB-KW"/>
</dbReference>
<dbReference type="AlphaFoldDB" id="A0AAD8WMD9"/>
<evidence type="ECO:0000313" key="7">
    <source>
        <dbReference type="Proteomes" id="UP001231189"/>
    </source>
</evidence>
<gene>
    <name evidence="6" type="ORF">QYE76_055981</name>
</gene>
<sequence length="1103" mass="123923">MFMTREGESVADAYARLGALKVRVKGLGVEKYNDGFEMNEAFIKSKVIAMIAVKQEDTNLALNLQIITKSADLNSDDLVSYVAANENMAKTGKRLMAMNRVDEASRNHEASHNLALKARADYGRQEDYEIEEDEEMTSTSDIATDFASLPRNKPKFVKGVKPRLKPNPINDRYKKNKGRAFVGAEYISDEEEEDEEKEAGVAGLAFSKPGSLFTYDYSKDYSTENDVGSSFMARMTQDDDSDDSLPSTIVGSCLMARETKVMESPPSLTSVLDDESENQEELAMLKELYKVRCTLRGEALVKFDFLMDSLKEKDESIEELEYHLNDKERRFNLLRQELKTERCISQGLKQQIETYELDKVKDLETIERAQSLIQELNASKEELEVAHASLTRYLDHLERANKLVKDELKKLGENHDLLQETYTKALESMNDPIIDKDVASSSTSFTSEHAKLIAEHVRLQEELSLDVETNTYLESLVTKYGLNYHPNELACEEATILEENARLKKELAKFTTTKNKMGLDDLLTGKQLKKKHPIKSIVTTSRPLELLHLDLFGPSHYDTLGGSKYGLVIVDDYSRYSWVFLLKSKDETHREFITFAKKAQRTYESEIKAIRTDNGTEFKNYTMQEFVDDEGIKHEFSAPYTPQQNGVVERKNRTIIEMARTMLSEFNSPHNFWGEAISTAVHYSNRLFLRPLHNKTPYELLTGNKPNVMYIRVFGCKCLVKNNKGKLGKFETRTIEGIFVGYAENSHAYRYYNRSTGTIEVSCDVVFLEDNGSQVEQVVPCVAGNDDDPSSAIKHMGIGHIRPMEVHNDDQDDGIEMSHIPKNKKKALNPLSKTMMMIKKHPQLMFKLKLSLMIKKFEMSMMGELKFFLGFQVRQLAKGTFISQEKYVKDMLKKFNMTNASPMKTPMPVKGQLGSCDSEKDVDIKDSINLSPYRRALRGAPSTIGAVCGNPVGTRSVIGDPIMSSAASSTPSSPSLGSPIRFGSYEFTPHSDSSRSTFSDLQGNMEMTFGSVHYNINSEGILRLLEPLASGSTAVTRCSGGDGGVDGGDDDDDDGDDVPLDDDGNGVDFPLREGISQFLPGELFLSGVLRPARRCNLVRSCVA</sequence>
<dbReference type="PROSITE" id="PS50994">
    <property type="entry name" value="INTEGRASE"/>
    <property type="match status" value="1"/>
</dbReference>
<keyword evidence="2" id="KW-0378">Hydrolase</keyword>
<feature type="compositionally biased region" description="Acidic residues" evidence="4">
    <location>
        <begin position="1047"/>
        <end position="1065"/>
    </location>
</feature>
<keyword evidence="3" id="KW-0175">Coiled coil</keyword>
<dbReference type="Pfam" id="PF07727">
    <property type="entry name" value="RVT_2"/>
    <property type="match status" value="1"/>
</dbReference>
<dbReference type="SUPFAM" id="SSF53098">
    <property type="entry name" value="Ribonuclease H-like"/>
    <property type="match status" value="1"/>
</dbReference>
<proteinExistence type="predicted"/>
<dbReference type="EMBL" id="JAUUTY010000003">
    <property type="protein sequence ID" value="KAK1667822.1"/>
    <property type="molecule type" value="Genomic_DNA"/>
</dbReference>
<evidence type="ECO:0000256" key="2">
    <source>
        <dbReference type="ARBA" id="ARBA00022801"/>
    </source>
</evidence>
<organism evidence="6 7">
    <name type="scientific">Lolium multiflorum</name>
    <name type="common">Italian ryegrass</name>
    <name type="synonym">Lolium perenne subsp. multiflorum</name>
    <dbReference type="NCBI Taxonomy" id="4521"/>
    <lineage>
        <taxon>Eukaryota</taxon>
        <taxon>Viridiplantae</taxon>
        <taxon>Streptophyta</taxon>
        <taxon>Embryophyta</taxon>
        <taxon>Tracheophyta</taxon>
        <taxon>Spermatophyta</taxon>
        <taxon>Magnoliopsida</taxon>
        <taxon>Liliopsida</taxon>
        <taxon>Poales</taxon>
        <taxon>Poaceae</taxon>
        <taxon>BOP clade</taxon>
        <taxon>Pooideae</taxon>
        <taxon>Poodae</taxon>
        <taxon>Poeae</taxon>
        <taxon>Poeae Chloroplast Group 2 (Poeae type)</taxon>
        <taxon>Loliodinae</taxon>
        <taxon>Loliinae</taxon>
        <taxon>Lolium</taxon>
    </lineage>
</organism>
<protein>
    <recommendedName>
        <fullName evidence="5">Integrase catalytic domain-containing protein</fullName>
    </recommendedName>
</protein>
<evidence type="ECO:0000259" key="5">
    <source>
        <dbReference type="PROSITE" id="PS50994"/>
    </source>
</evidence>
<dbReference type="Pfam" id="PF25597">
    <property type="entry name" value="SH3_retrovirus"/>
    <property type="match status" value="1"/>
</dbReference>
<keyword evidence="7" id="KW-1185">Reference proteome</keyword>
<dbReference type="Pfam" id="PF00665">
    <property type="entry name" value="rve"/>
    <property type="match status" value="1"/>
</dbReference>
<accession>A0AAD8WMD9</accession>
<dbReference type="Proteomes" id="UP001231189">
    <property type="component" value="Unassembled WGS sequence"/>
</dbReference>
<evidence type="ECO:0000256" key="1">
    <source>
        <dbReference type="ARBA" id="ARBA00022723"/>
    </source>
</evidence>
<comment type="caution">
    <text evidence="6">The sequence shown here is derived from an EMBL/GenBank/DDBJ whole genome shotgun (WGS) entry which is preliminary data.</text>
</comment>
<dbReference type="GO" id="GO:0046872">
    <property type="term" value="F:metal ion binding"/>
    <property type="evidence" value="ECO:0007669"/>
    <property type="project" value="UniProtKB-KW"/>
</dbReference>
<dbReference type="InterPro" id="IPR039537">
    <property type="entry name" value="Retrotran_Ty1/copia-like"/>
</dbReference>
<dbReference type="InterPro" id="IPR012337">
    <property type="entry name" value="RNaseH-like_sf"/>
</dbReference>
<dbReference type="Gene3D" id="3.30.420.10">
    <property type="entry name" value="Ribonuclease H-like superfamily/Ribonuclease H"/>
    <property type="match status" value="1"/>
</dbReference>
<name>A0AAD8WMD9_LOLMU</name>
<evidence type="ECO:0000313" key="6">
    <source>
        <dbReference type="EMBL" id="KAK1667822.1"/>
    </source>
</evidence>
<dbReference type="InterPro" id="IPR001584">
    <property type="entry name" value="Integrase_cat-core"/>
</dbReference>
<dbReference type="InterPro" id="IPR057670">
    <property type="entry name" value="SH3_retrovirus"/>
</dbReference>
<dbReference type="InterPro" id="IPR036397">
    <property type="entry name" value="RNaseH_sf"/>
</dbReference>
<feature type="domain" description="Integrase catalytic" evidence="5">
    <location>
        <begin position="539"/>
        <end position="705"/>
    </location>
</feature>
<reference evidence="6" key="1">
    <citation type="submission" date="2023-07" db="EMBL/GenBank/DDBJ databases">
        <title>A chromosome-level genome assembly of Lolium multiflorum.</title>
        <authorList>
            <person name="Chen Y."/>
            <person name="Copetti D."/>
            <person name="Kolliker R."/>
            <person name="Studer B."/>
        </authorList>
    </citation>
    <scope>NUCLEOTIDE SEQUENCE</scope>
    <source>
        <strain evidence="6">02402/16</strain>
        <tissue evidence="6">Leaf</tissue>
    </source>
</reference>
<evidence type="ECO:0000256" key="4">
    <source>
        <dbReference type="SAM" id="MobiDB-lite"/>
    </source>
</evidence>
<dbReference type="GO" id="GO:0015074">
    <property type="term" value="P:DNA integration"/>
    <property type="evidence" value="ECO:0007669"/>
    <property type="project" value="InterPro"/>
</dbReference>
<feature type="region of interest" description="Disordered" evidence="4">
    <location>
        <begin position="1035"/>
        <end position="1066"/>
    </location>
</feature>